<proteinExistence type="inferred from homology"/>
<gene>
    <name evidence="8" type="ORF">HNR30_003932</name>
</gene>
<evidence type="ECO:0000256" key="4">
    <source>
        <dbReference type="ARBA" id="ARBA00022989"/>
    </source>
</evidence>
<comment type="subcellular location">
    <subcellularLocation>
        <location evidence="1">Membrane</location>
        <topology evidence="1">Multi-pass membrane protein</topology>
    </subcellularLocation>
</comment>
<evidence type="ECO:0000256" key="6">
    <source>
        <dbReference type="SAM" id="Phobius"/>
    </source>
</evidence>
<feature type="transmembrane region" description="Helical" evidence="6">
    <location>
        <begin position="21"/>
        <end position="43"/>
    </location>
</feature>
<dbReference type="EMBL" id="JACDUR010000004">
    <property type="protein sequence ID" value="MBA2892578.1"/>
    <property type="molecule type" value="Genomic_DNA"/>
</dbReference>
<keyword evidence="9" id="KW-1185">Reference proteome</keyword>
<dbReference type="PANTHER" id="PTHR38459:SF1">
    <property type="entry name" value="PROPHAGE BACTOPRENOL-LINKED GLUCOSE TRANSLOCASE HOMOLOG"/>
    <property type="match status" value="1"/>
</dbReference>
<evidence type="ECO:0000256" key="2">
    <source>
        <dbReference type="ARBA" id="ARBA00009399"/>
    </source>
</evidence>
<dbReference type="InterPro" id="IPR051401">
    <property type="entry name" value="GtrA_CellWall_Glycosyl"/>
</dbReference>
<comment type="similarity">
    <text evidence="2">Belongs to the GtrA family.</text>
</comment>
<dbReference type="GO" id="GO:0000271">
    <property type="term" value="P:polysaccharide biosynthetic process"/>
    <property type="evidence" value="ECO:0007669"/>
    <property type="project" value="InterPro"/>
</dbReference>
<accession>A0A7W0CK18</accession>
<keyword evidence="5 6" id="KW-0472">Membrane</keyword>
<dbReference type="Proteomes" id="UP000530928">
    <property type="component" value="Unassembled WGS sequence"/>
</dbReference>
<evidence type="ECO:0000256" key="3">
    <source>
        <dbReference type="ARBA" id="ARBA00022692"/>
    </source>
</evidence>
<dbReference type="GO" id="GO:0005886">
    <property type="term" value="C:plasma membrane"/>
    <property type="evidence" value="ECO:0007669"/>
    <property type="project" value="TreeGrafter"/>
</dbReference>
<keyword evidence="4 6" id="KW-1133">Transmembrane helix</keyword>
<evidence type="ECO:0000259" key="7">
    <source>
        <dbReference type="Pfam" id="PF04138"/>
    </source>
</evidence>
<feature type="transmembrane region" description="Helical" evidence="6">
    <location>
        <begin position="49"/>
        <end position="65"/>
    </location>
</feature>
<evidence type="ECO:0000313" key="9">
    <source>
        <dbReference type="Proteomes" id="UP000530928"/>
    </source>
</evidence>
<feature type="transmembrane region" description="Helical" evidence="6">
    <location>
        <begin position="85"/>
        <end position="109"/>
    </location>
</feature>
<protein>
    <submittedName>
        <fullName evidence="8">Putative flippase GtrA</fullName>
    </submittedName>
</protein>
<dbReference type="AlphaFoldDB" id="A0A7W0CK18"/>
<feature type="domain" description="GtrA/DPMS transmembrane" evidence="7">
    <location>
        <begin position="20"/>
        <end position="141"/>
    </location>
</feature>
<evidence type="ECO:0000256" key="1">
    <source>
        <dbReference type="ARBA" id="ARBA00004141"/>
    </source>
</evidence>
<evidence type="ECO:0000256" key="5">
    <source>
        <dbReference type="ARBA" id="ARBA00023136"/>
    </source>
</evidence>
<comment type="caution">
    <text evidence="8">The sequence shown here is derived from an EMBL/GenBank/DDBJ whole genome shotgun (WGS) entry which is preliminary data.</text>
</comment>
<organism evidence="8 9">
    <name type="scientific">Nonomuraea soli</name>
    <dbReference type="NCBI Taxonomy" id="1032476"/>
    <lineage>
        <taxon>Bacteria</taxon>
        <taxon>Bacillati</taxon>
        <taxon>Actinomycetota</taxon>
        <taxon>Actinomycetes</taxon>
        <taxon>Streptosporangiales</taxon>
        <taxon>Streptosporangiaceae</taxon>
        <taxon>Nonomuraea</taxon>
    </lineage>
</organism>
<reference evidence="8 9" key="1">
    <citation type="submission" date="2020-07" db="EMBL/GenBank/DDBJ databases">
        <title>Genomic Encyclopedia of Type Strains, Phase IV (KMG-IV): sequencing the most valuable type-strain genomes for metagenomic binning, comparative biology and taxonomic classification.</title>
        <authorList>
            <person name="Goeker M."/>
        </authorList>
    </citation>
    <scope>NUCLEOTIDE SEQUENCE [LARGE SCALE GENOMIC DNA]</scope>
    <source>
        <strain evidence="8 9">DSM 45533</strain>
    </source>
</reference>
<dbReference type="InterPro" id="IPR007267">
    <property type="entry name" value="GtrA_DPMS_TM"/>
</dbReference>
<keyword evidence="3 6" id="KW-0812">Transmembrane</keyword>
<dbReference type="PANTHER" id="PTHR38459">
    <property type="entry name" value="PROPHAGE BACTOPRENOL-LINKED GLUCOSE TRANSLOCASE HOMOLOG"/>
    <property type="match status" value="1"/>
</dbReference>
<dbReference type="RefSeq" id="WP_312894505.1">
    <property type="nucleotide sequence ID" value="NZ_BAABAM010000003.1"/>
</dbReference>
<name>A0A7W0CK18_9ACTN</name>
<sequence>MQLLRRAYQRIRGMVLELAKFGTIGLVAFVINYGVRNLLWLWWGTEGTVTAAVIATVVATTFAYFGNRYWTYRNREQNGLGREYLLFFMLNGIGLLIEVLCLGFSKYTLGYNSLLANNIASLVGTGFGTLFRFWSYRRWVFLEATEQIPAELPGVKQDR</sequence>
<dbReference type="Pfam" id="PF04138">
    <property type="entry name" value="GtrA_DPMS_TM"/>
    <property type="match status" value="1"/>
</dbReference>
<evidence type="ECO:0000313" key="8">
    <source>
        <dbReference type="EMBL" id="MBA2892578.1"/>
    </source>
</evidence>
<feature type="transmembrane region" description="Helical" evidence="6">
    <location>
        <begin position="115"/>
        <end position="134"/>
    </location>
</feature>